<dbReference type="InterPro" id="IPR006740">
    <property type="entry name" value="DUF604"/>
</dbReference>
<dbReference type="Proteomes" id="UP001172155">
    <property type="component" value="Unassembled WGS sequence"/>
</dbReference>
<dbReference type="PANTHER" id="PTHR10811">
    <property type="entry name" value="FRINGE-RELATED"/>
    <property type="match status" value="1"/>
</dbReference>
<evidence type="ECO:0000313" key="3">
    <source>
        <dbReference type="Proteomes" id="UP001172155"/>
    </source>
</evidence>
<proteinExistence type="predicted"/>
<reference evidence="2" key="1">
    <citation type="submission" date="2023-06" db="EMBL/GenBank/DDBJ databases">
        <title>Genome-scale phylogeny and comparative genomics of the fungal order Sordariales.</title>
        <authorList>
            <consortium name="Lawrence Berkeley National Laboratory"/>
            <person name="Hensen N."/>
            <person name="Bonometti L."/>
            <person name="Westerberg I."/>
            <person name="Brannstrom I.O."/>
            <person name="Guillou S."/>
            <person name="Cros-Aarteil S."/>
            <person name="Calhoun S."/>
            <person name="Haridas S."/>
            <person name="Kuo A."/>
            <person name="Mondo S."/>
            <person name="Pangilinan J."/>
            <person name="Riley R."/>
            <person name="LaButti K."/>
            <person name="Andreopoulos B."/>
            <person name="Lipzen A."/>
            <person name="Chen C."/>
            <person name="Yanf M."/>
            <person name="Daum C."/>
            <person name="Ng V."/>
            <person name="Clum A."/>
            <person name="Steindorff A."/>
            <person name="Ohm R."/>
            <person name="Martin F."/>
            <person name="Silar P."/>
            <person name="Natvig D."/>
            <person name="Lalanne C."/>
            <person name="Gautier V."/>
            <person name="Ament-velasquez S.L."/>
            <person name="Kruys A."/>
            <person name="Hutchinson M.I."/>
            <person name="Powell A.J."/>
            <person name="Barry K."/>
            <person name="Miller A.N."/>
            <person name="Grigoriev I.V."/>
            <person name="Debuchy R."/>
            <person name="Gladieux P."/>
            <person name="Thoren M.H."/>
            <person name="Johannesson H."/>
        </authorList>
    </citation>
    <scope>NUCLEOTIDE SEQUENCE</scope>
    <source>
        <strain evidence="2">SMH3187-1</strain>
    </source>
</reference>
<gene>
    <name evidence="2" type="ORF">B0T18DRAFT_322611</name>
</gene>
<organism evidence="2 3">
    <name type="scientific">Schizothecium vesticola</name>
    <dbReference type="NCBI Taxonomy" id="314040"/>
    <lineage>
        <taxon>Eukaryota</taxon>
        <taxon>Fungi</taxon>
        <taxon>Dikarya</taxon>
        <taxon>Ascomycota</taxon>
        <taxon>Pezizomycotina</taxon>
        <taxon>Sordariomycetes</taxon>
        <taxon>Sordariomycetidae</taxon>
        <taxon>Sordariales</taxon>
        <taxon>Schizotheciaceae</taxon>
        <taxon>Schizothecium</taxon>
    </lineage>
</organism>
<feature type="region of interest" description="Disordered" evidence="1">
    <location>
        <begin position="1"/>
        <end position="25"/>
    </location>
</feature>
<evidence type="ECO:0000313" key="2">
    <source>
        <dbReference type="EMBL" id="KAK0750011.1"/>
    </source>
</evidence>
<sequence length="477" mass="53170">MRLGHKPDPPPPPPDPLPGTDRPSWKPGMCNIPEIEFLRGSKLGLTSTIVYTRRCVKPERTNSVDRDVVANISQPLLTSKTTVNLTDCSAVELPPCEPLALTVPLPFAAKQYPHLLFGIASNYDRIADGLPEFAHWLADTGAQLVGIVADADDRNHQFNLTALEELYARHRIAATFIPPTLKKRINGEGPPPIEHHHFLLVRELHARLVPGVTRWLGILDDDTFFPALLPLDAALARHDHTRSTWLGALSDDFGSVRTWGIMAFGGAGIFVSPPLAATVAAHSDACLRNQPTATGDGLLRDCIYAHTRTQLTLIPGLHQQDMRGDPSGFFEGGLSPLPLSLHHWKSWFRAPVAAMARVATLVCGECMLQRWRFAADNAVFTNGWSVAVYDSLEGIDLDRVEGTWQFPGREYDPTYGMLREKVPPSRKRSYLLREAIEDTVDGGRVLRQVYVYRPEETWEDKSKPYEADEVVELFWEL</sequence>
<accession>A0AA40F2S1</accession>
<keyword evidence="3" id="KW-1185">Reference proteome</keyword>
<dbReference type="AlphaFoldDB" id="A0AA40F2S1"/>
<evidence type="ECO:0008006" key="4">
    <source>
        <dbReference type="Google" id="ProtNLM"/>
    </source>
</evidence>
<protein>
    <recommendedName>
        <fullName evidence="4">Glycosyltransferase family 31 protein</fullName>
    </recommendedName>
</protein>
<dbReference type="Gene3D" id="3.90.550.50">
    <property type="match status" value="1"/>
</dbReference>
<evidence type="ECO:0000256" key="1">
    <source>
        <dbReference type="SAM" id="MobiDB-lite"/>
    </source>
</evidence>
<dbReference type="EMBL" id="JAUKUD010000003">
    <property type="protein sequence ID" value="KAK0750011.1"/>
    <property type="molecule type" value="Genomic_DNA"/>
</dbReference>
<name>A0AA40F2S1_9PEZI</name>
<comment type="caution">
    <text evidence="2">The sequence shown here is derived from an EMBL/GenBank/DDBJ whole genome shotgun (WGS) entry which is preliminary data.</text>
</comment>
<dbReference type="Pfam" id="PF04646">
    <property type="entry name" value="DUF604"/>
    <property type="match status" value="1"/>
</dbReference>